<evidence type="ECO:0000259" key="2">
    <source>
        <dbReference type="SMART" id="SM00256"/>
    </source>
</evidence>
<dbReference type="InterPro" id="IPR007942">
    <property type="entry name" value="PLipase-like"/>
</dbReference>
<keyword evidence="4" id="KW-1185">Reference proteome</keyword>
<evidence type="ECO:0000256" key="1">
    <source>
        <dbReference type="SAM" id="MobiDB-lite"/>
    </source>
</evidence>
<sequence>MGRRLRRWSIQELPINFITKREANILGLKAVHSGGRMKAVNSEAQPTCGVAKNVNTRIGEWSGGLDFTVATMDDFELVLGMDFLHTSKAVPMLHLGSLLVTSHQPCLLRTHAQPGKGKELKGPLLSTMQLKKGMRRNEPTFLATLSMKDGEVEGDIPEVIGELLGEYADILPKELPKGAETSVRRKIATGWSELSPETLLRIGKRLESRLDLSRFRSVCKNWRASLPLPRNPSFLTPFFPRQIPNPISLPFNKQGYDNIDLVPISVFFVKRPDCQLDNDSKGWILTVEERQPGKIRLLYPISRDPISNFPKSLPKTLNLSDFRVSEIGKGYCFRSCSGSISDCKVVVYSDSAQQLYATATDFTAVVLYSLGNLFGLRLKGGFWKFERINSLLWFKDIICFKGTFYAVAGGGKLYVVDHLTFKVTDTVVDCFVCAPNCAIQLVESFQELLLVVKDDIKVYKLNVVLQKWEAVKTLGDRIMFLGIDSCFLLSTENLLWHKGNFIVSSSSLNSLRSKWVELTENFGIYISCLEDVVKKIHKTNFEAISCMLWPPPTWLPPDMSPPSRDPGKDEHVQVDIRSLASPTRPEIAFPVVKNELEEQIAVNQSPNFLCSSTFVERIVSDTVHRREKALEPETPENNALSGSKAPKMQHSWKYASMLKLSGIDVQSDFLPVLEKIWVKHGDVVEGSAIRSCDTKATALESLAKMVIILKSNSGKTLSEDHAQYLGSTLSDLQLMHLKIDWLVPFVEKALALHKRMKLEAVLMEIDKAIVMANAIEHNFLEKIAEVKQVLDRDKKIVFDCMSVFGPIEQEQCLDKLQNNNRPRSISWSELPLELLRSIAKSFKNNPNDLRNFRAVCKKWRRSTSISVLLPYCDYSTLSYNLFTSSVLLLGPPSGSGSSSGSHFDTPWMVSVVEITKGNIQLCHPFSQTPHSKLLKNFDVTQFHPSVLTESYHIASSSDISLSSALAGVDKVVVFSTRPIPRINDCLLLVLHNGRLGGYPSFEAEDDMPEWVDVSYRGVDDFDDIVTFKGVIYAVDWEGKLYQLFNHKIAVQKTLVSAAVSDAGAYKGWRKRLVGSDQKLHLFVRYQKDMLKVFKLSKHGKIWNWVMVQSFEEKDQVLFMSTVYGFFVPARYIPDCQLRNCVVFSDNAFPIYSFRGWVSAADVKVEEEIMVFQLGTRDDQNTFRPISSYPNFPVKLWSPPSWVLQPQTSSPLQLHSDQRHSEVEEMQLDREQAAAIPPPNSAALETENTVDPIVQSLQTESFVPRVIQPVVNQVSTPKFQGIDVHPKLPILQKISSLTNFPVKLQSPPSSVLQPQTSSPLQPHSDQRHSVVEEMRLDREQAAVIPPPNSAALEAEKTVDPAVQKDSVIPRVIQPVVIETSNTKVSSCDFIATTLASLAKLILILQTNSGKTLTDNQARYLTSALSDLQSVCVKVDWLVPFVEKALALHKRKPLDAALVELEKAKAKVEEMNRKFLLEMAKMKQGFSTNKKQIVSKSISACVPIDQDKCLAEGLF</sequence>
<dbReference type="Gene3D" id="1.20.1280.50">
    <property type="match status" value="1"/>
</dbReference>
<dbReference type="PANTHER" id="PTHR47123">
    <property type="entry name" value="F-BOX PROTEIN SKIP23"/>
    <property type="match status" value="1"/>
</dbReference>
<dbReference type="Pfam" id="PF00646">
    <property type="entry name" value="F-box"/>
    <property type="match status" value="1"/>
</dbReference>
<dbReference type="InterPro" id="IPR021109">
    <property type="entry name" value="Peptidase_aspartic_dom_sf"/>
</dbReference>
<dbReference type="CDD" id="cd00303">
    <property type="entry name" value="retropepsin_like"/>
    <property type="match status" value="1"/>
</dbReference>
<dbReference type="Gene3D" id="2.40.70.10">
    <property type="entry name" value="Acid Proteases"/>
    <property type="match status" value="1"/>
</dbReference>
<dbReference type="EnsemblPlants" id="AUR62028664-RA">
    <property type="protein sequence ID" value="AUR62028664-RA:cds"/>
    <property type="gene ID" value="AUR62028664"/>
</dbReference>
<accession>A0A803MFS0</accession>
<evidence type="ECO:0000313" key="4">
    <source>
        <dbReference type="Proteomes" id="UP000596660"/>
    </source>
</evidence>
<dbReference type="InterPro" id="IPR051304">
    <property type="entry name" value="SCF_F-box_domain"/>
</dbReference>
<dbReference type="SUPFAM" id="SSF81383">
    <property type="entry name" value="F-box domain"/>
    <property type="match status" value="1"/>
</dbReference>
<protein>
    <recommendedName>
        <fullName evidence="2">F-box domain-containing protein</fullName>
    </recommendedName>
</protein>
<organism evidence="3 4">
    <name type="scientific">Chenopodium quinoa</name>
    <name type="common">Quinoa</name>
    <dbReference type="NCBI Taxonomy" id="63459"/>
    <lineage>
        <taxon>Eukaryota</taxon>
        <taxon>Viridiplantae</taxon>
        <taxon>Streptophyta</taxon>
        <taxon>Embryophyta</taxon>
        <taxon>Tracheophyta</taxon>
        <taxon>Spermatophyta</taxon>
        <taxon>Magnoliopsida</taxon>
        <taxon>eudicotyledons</taxon>
        <taxon>Gunneridae</taxon>
        <taxon>Pentapetalae</taxon>
        <taxon>Caryophyllales</taxon>
        <taxon>Chenopodiaceae</taxon>
        <taxon>Chenopodioideae</taxon>
        <taxon>Atripliceae</taxon>
        <taxon>Chenopodium</taxon>
    </lineage>
</organism>
<feature type="region of interest" description="Disordered" evidence="1">
    <location>
        <begin position="625"/>
        <end position="645"/>
    </location>
</feature>
<feature type="region of interest" description="Disordered" evidence="1">
    <location>
        <begin position="1304"/>
        <end position="1327"/>
    </location>
</feature>
<dbReference type="Gramene" id="AUR62028664-RA">
    <property type="protein sequence ID" value="AUR62028664-RA:cds"/>
    <property type="gene ID" value="AUR62028664"/>
</dbReference>
<proteinExistence type="predicted"/>
<dbReference type="Proteomes" id="UP000596660">
    <property type="component" value="Unplaced"/>
</dbReference>
<dbReference type="Pfam" id="PF05278">
    <property type="entry name" value="PEARLI-4"/>
    <property type="match status" value="1"/>
</dbReference>
<dbReference type="Pfam" id="PF03478">
    <property type="entry name" value="Beta-prop_KIB1-4"/>
    <property type="match status" value="2"/>
</dbReference>
<feature type="compositionally biased region" description="Polar residues" evidence="1">
    <location>
        <begin position="1305"/>
        <end position="1322"/>
    </location>
</feature>
<evidence type="ECO:0000313" key="3">
    <source>
        <dbReference type="EnsemblPlants" id="AUR62028664-RA:cds"/>
    </source>
</evidence>
<feature type="domain" description="F-box" evidence="2">
    <location>
        <begin position="830"/>
        <end position="872"/>
    </location>
</feature>
<feature type="domain" description="F-box" evidence="2">
    <location>
        <begin position="194"/>
        <end position="236"/>
    </location>
</feature>
<dbReference type="InterPro" id="IPR005174">
    <property type="entry name" value="KIB1-4_b-propeller"/>
</dbReference>
<dbReference type="InterPro" id="IPR001810">
    <property type="entry name" value="F-box_dom"/>
</dbReference>
<name>A0A803MFS0_CHEQI</name>
<reference evidence="3" key="2">
    <citation type="submission" date="2021-03" db="UniProtKB">
        <authorList>
            <consortium name="EnsemblPlants"/>
        </authorList>
    </citation>
    <scope>IDENTIFICATION</scope>
</reference>
<dbReference type="PANTHER" id="PTHR47123:SF6">
    <property type="entry name" value="F-BOX PROTEIN SKIP23-LIKE ISOFORM X1"/>
    <property type="match status" value="1"/>
</dbReference>
<dbReference type="SMART" id="SM00256">
    <property type="entry name" value="FBOX"/>
    <property type="match status" value="2"/>
</dbReference>
<reference evidence="3" key="1">
    <citation type="journal article" date="2017" name="Nature">
        <title>The genome of Chenopodium quinoa.</title>
        <authorList>
            <person name="Jarvis D.E."/>
            <person name="Ho Y.S."/>
            <person name="Lightfoot D.J."/>
            <person name="Schmoeckel S.M."/>
            <person name="Li B."/>
            <person name="Borm T.J.A."/>
            <person name="Ohyanagi H."/>
            <person name="Mineta K."/>
            <person name="Michell C.T."/>
            <person name="Saber N."/>
            <person name="Kharbatia N.M."/>
            <person name="Rupper R.R."/>
            <person name="Sharp A.R."/>
            <person name="Dally N."/>
            <person name="Boughton B.A."/>
            <person name="Woo Y.H."/>
            <person name="Gao G."/>
            <person name="Schijlen E.G.W.M."/>
            <person name="Guo X."/>
            <person name="Momin A.A."/>
            <person name="Negrao S."/>
            <person name="Al-Babili S."/>
            <person name="Gehring C."/>
            <person name="Roessner U."/>
            <person name="Jung C."/>
            <person name="Murphy K."/>
            <person name="Arold S.T."/>
            <person name="Gojobori T."/>
            <person name="van der Linden C.G."/>
            <person name="van Loo E.N."/>
            <person name="Jellen E.N."/>
            <person name="Maughan P.J."/>
            <person name="Tester M."/>
        </authorList>
    </citation>
    <scope>NUCLEOTIDE SEQUENCE [LARGE SCALE GENOMIC DNA]</scope>
    <source>
        <strain evidence="3">cv. PI 614886</strain>
    </source>
</reference>
<dbReference type="InterPro" id="IPR036047">
    <property type="entry name" value="F-box-like_dom_sf"/>
</dbReference>